<dbReference type="AlphaFoldDB" id="A0A9N9HFJ6"/>
<gene>
    <name evidence="2" type="ORF">CPELLU_LOCUS10229</name>
</gene>
<name>A0A9N9HFJ6_9GLOM</name>
<reference evidence="2" key="1">
    <citation type="submission" date="2021-06" db="EMBL/GenBank/DDBJ databases">
        <authorList>
            <person name="Kallberg Y."/>
            <person name="Tangrot J."/>
            <person name="Rosling A."/>
        </authorList>
    </citation>
    <scope>NUCLEOTIDE SEQUENCE</scope>
    <source>
        <strain evidence="2">FL966</strain>
    </source>
</reference>
<feature type="compositionally biased region" description="Acidic residues" evidence="1">
    <location>
        <begin position="1"/>
        <end position="13"/>
    </location>
</feature>
<protein>
    <submittedName>
        <fullName evidence="2">827_t:CDS:1</fullName>
    </submittedName>
</protein>
<comment type="caution">
    <text evidence="2">The sequence shown here is derived from an EMBL/GenBank/DDBJ whole genome shotgun (WGS) entry which is preliminary data.</text>
</comment>
<proteinExistence type="predicted"/>
<keyword evidence="3" id="KW-1185">Reference proteome</keyword>
<sequence>MSSPDDIDNEESTSTEISNTSCKYCPQQWLSGDISTFKMHIVCNCSKAPIEILEESFELNHEVFKEKGKSDNTESNSENIVGEQPNYNYDVDSLVDEIFI</sequence>
<evidence type="ECO:0000313" key="2">
    <source>
        <dbReference type="EMBL" id="CAG8670107.1"/>
    </source>
</evidence>
<dbReference type="EMBL" id="CAJVQA010008341">
    <property type="protein sequence ID" value="CAG8670107.1"/>
    <property type="molecule type" value="Genomic_DNA"/>
</dbReference>
<feature type="region of interest" description="Disordered" evidence="1">
    <location>
        <begin position="1"/>
        <end position="20"/>
    </location>
</feature>
<organism evidence="2 3">
    <name type="scientific">Cetraspora pellucida</name>
    <dbReference type="NCBI Taxonomy" id="1433469"/>
    <lineage>
        <taxon>Eukaryota</taxon>
        <taxon>Fungi</taxon>
        <taxon>Fungi incertae sedis</taxon>
        <taxon>Mucoromycota</taxon>
        <taxon>Glomeromycotina</taxon>
        <taxon>Glomeromycetes</taxon>
        <taxon>Diversisporales</taxon>
        <taxon>Gigasporaceae</taxon>
        <taxon>Cetraspora</taxon>
    </lineage>
</organism>
<dbReference type="OrthoDB" id="2410582at2759"/>
<dbReference type="Proteomes" id="UP000789759">
    <property type="component" value="Unassembled WGS sequence"/>
</dbReference>
<accession>A0A9N9HFJ6</accession>
<evidence type="ECO:0000256" key="1">
    <source>
        <dbReference type="SAM" id="MobiDB-lite"/>
    </source>
</evidence>
<evidence type="ECO:0000313" key="3">
    <source>
        <dbReference type="Proteomes" id="UP000789759"/>
    </source>
</evidence>